<gene>
    <name evidence="2" type="ORF">FEM01_06100</name>
</gene>
<feature type="region of interest" description="Disordered" evidence="1">
    <location>
        <begin position="1"/>
        <end position="21"/>
    </location>
</feature>
<dbReference type="RefSeq" id="WP_138218400.1">
    <property type="nucleotide sequence ID" value="NZ_VAUO01000002.1"/>
</dbReference>
<reference evidence="2 3" key="1">
    <citation type="submission" date="2019-05" db="EMBL/GenBank/DDBJ databases">
        <title>Pseudomonas sp. SC006 isolated from lettuce that can produce HBGAs.</title>
        <authorList>
            <person name="Wang D."/>
            <person name="Liao N."/>
            <person name="Liu D."/>
            <person name="Zhang Z."/>
            <person name="Zou S."/>
        </authorList>
    </citation>
    <scope>NUCLEOTIDE SEQUENCE [LARGE SCALE GENOMIC DNA]</scope>
    <source>
        <strain evidence="2 3">SC006</strain>
    </source>
</reference>
<name>A0A5R8ZBF3_9PSED</name>
<dbReference type="EMBL" id="VAUO01000002">
    <property type="protein sequence ID" value="TLP63060.1"/>
    <property type="molecule type" value="Genomic_DNA"/>
</dbReference>
<keyword evidence="3" id="KW-1185">Reference proteome</keyword>
<evidence type="ECO:0000256" key="1">
    <source>
        <dbReference type="SAM" id="MobiDB-lite"/>
    </source>
</evidence>
<sequence>MLRDARVNRLAPAEPSFQGDNEPVVADLATNAIAQFNAMIDSTYHSVRHFDWTPVSRTP</sequence>
<proteinExistence type="predicted"/>
<accession>A0A5R8ZBF3</accession>
<protein>
    <submittedName>
        <fullName evidence="2">Uncharacterized protein</fullName>
    </submittedName>
</protein>
<evidence type="ECO:0000313" key="2">
    <source>
        <dbReference type="EMBL" id="TLP63060.1"/>
    </source>
</evidence>
<dbReference type="AlphaFoldDB" id="A0A5R8ZBF3"/>
<dbReference type="Proteomes" id="UP000309819">
    <property type="component" value="Unassembled WGS sequence"/>
</dbReference>
<organism evidence="2 3">
    <name type="scientific">Pseudomonas mosselii</name>
    <dbReference type="NCBI Taxonomy" id="78327"/>
    <lineage>
        <taxon>Bacteria</taxon>
        <taxon>Pseudomonadati</taxon>
        <taxon>Pseudomonadota</taxon>
        <taxon>Gammaproteobacteria</taxon>
        <taxon>Pseudomonadales</taxon>
        <taxon>Pseudomonadaceae</taxon>
        <taxon>Pseudomonas</taxon>
    </lineage>
</organism>
<evidence type="ECO:0000313" key="3">
    <source>
        <dbReference type="Proteomes" id="UP000309819"/>
    </source>
</evidence>
<comment type="caution">
    <text evidence="2">The sequence shown here is derived from an EMBL/GenBank/DDBJ whole genome shotgun (WGS) entry which is preliminary data.</text>
</comment>